<dbReference type="EMBL" id="JAGQDE010000002">
    <property type="protein sequence ID" value="MBQ0957972.1"/>
    <property type="molecule type" value="Genomic_DNA"/>
</dbReference>
<dbReference type="Proteomes" id="UP000678374">
    <property type="component" value="Unassembled WGS sequence"/>
</dbReference>
<dbReference type="InterPro" id="IPR043131">
    <property type="entry name" value="BCAT-like_N"/>
</dbReference>
<dbReference type="GO" id="GO:0005829">
    <property type="term" value="C:cytosol"/>
    <property type="evidence" value="ECO:0007669"/>
    <property type="project" value="TreeGrafter"/>
</dbReference>
<protein>
    <recommendedName>
        <fullName evidence="6">branched-chain-amino-acid transaminase</fullName>
        <ecNumber evidence="6">2.6.1.42</ecNumber>
    </recommendedName>
</protein>
<reference evidence="10" key="1">
    <citation type="submission" date="2021-04" db="EMBL/GenBank/DDBJ databases">
        <title>The genome sequence of Ideonella sp. 4Y11.</title>
        <authorList>
            <person name="Liu Y."/>
        </authorList>
    </citation>
    <scope>NUCLEOTIDE SEQUENCE</scope>
    <source>
        <strain evidence="10">4Y11</strain>
    </source>
</reference>
<dbReference type="PANTHER" id="PTHR42743:SF11">
    <property type="entry name" value="AMINODEOXYCHORISMATE LYASE"/>
    <property type="match status" value="1"/>
</dbReference>
<evidence type="ECO:0000256" key="4">
    <source>
        <dbReference type="ARBA" id="ARBA00005072"/>
    </source>
</evidence>
<gene>
    <name evidence="10" type="ORF">KAK06_03275</name>
</gene>
<evidence type="ECO:0000256" key="7">
    <source>
        <dbReference type="ARBA" id="ARBA00048212"/>
    </source>
</evidence>
<comment type="pathway">
    <text evidence="3">Amino-acid biosynthesis; L-valine biosynthesis; L-valine from pyruvate: step 4/4.</text>
</comment>
<dbReference type="InterPro" id="IPR036038">
    <property type="entry name" value="Aminotransferase-like"/>
</dbReference>
<dbReference type="Gene3D" id="3.20.10.10">
    <property type="entry name" value="D-amino Acid Aminotransferase, subunit A, domain 2"/>
    <property type="match status" value="1"/>
</dbReference>
<evidence type="ECO:0000256" key="8">
    <source>
        <dbReference type="ARBA" id="ARBA00048798"/>
    </source>
</evidence>
<dbReference type="GO" id="GO:0046394">
    <property type="term" value="P:carboxylic acid biosynthetic process"/>
    <property type="evidence" value="ECO:0007669"/>
    <property type="project" value="UniProtKB-ARBA"/>
</dbReference>
<keyword evidence="11" id="KW-1185">Reference proteome</keyword>
<evidence type="ECO:0000256" key="5">
    <source>
        <dbReference type="ARBA" id="ARBA00009320"/>
    </source>
</evidence>
<comment type="pathway">
    <text evidence="4">Amino-acid biosynthesis; L-leucine biosynthesis; L-leucine from 3-methyl-2-oxobutanoate: step 4/4.</text>
</comment>
<dbReference type="EC" id="2.6.1.42" evidence="6"/>
<accession>A0A941BHU3</accession>
<dbReference type="AlphaFoldDB" id="A0A941BHU3"/>
<comment type="pathway">
    <text evidence="2">Amino-acid biosynthesis; L-isoleucine biosynthesis; L-isoleucine from 2-oxobutanoate: step 4/4.</text>
</comment>
<evidence type="ECO:0000256" key="9">
    <source>
        <dbReference type="ARBA" id="ARBA00049229"/>
    </source>
</evidence>
<sequence>MSVLVETRPQAVPPHGLPLDEEVWLNDQIMARATALISVSDRGLNLADGVFETLLVQDGRPLWLGDHLARLRQGAQRLRLPLPWCDDAIGRGLAALLSRAEVGHRCVARITLTRGPAATRGLWHPCEPVRPTLLMGLSPWSANPVQHVVLARQTCRNERSPLSGIKSLAYGDQLLARQEALDRGATDALLCDTRGRLACATVGNVFLHIDGSWYTPWLNSGVLPGLARRRLIARLQARDTALPSARLVDADSAFICNSLGCAPIASIDQRELQPPPRWDHIAGIYHED</sequence>
<keyword evidence="10" id="KW-0032">Aminotransferase</keyword>
<evidence type="ECO:0000256" key="2">
    <source>
        <dbReference type="ARBA" id="ARBA00004824"/>
    </source>
</evidence>
<comment type="caution">
    <text evidence="10">The sequence shown here is derived from an EMBL/GenBank/DDBJ whole genome shotgun (WGS) entry which is preliminary data.</text>
</comment>
<comment type="catalytic activity">
    <reaction evidence="9">
        <text>L-leucine + 2-oxoglutarate = 4-methyl-2-oxopentanoate + L-glutamate</text>
        <dbReference type="Rhea" id="RHEA:18321"/>
        <dbReference type="ChEBI" id="CHEBI:16810"/>
        <dbReference type="ChEBI" id="CHEBI:17865"/>
        <dbReference type="ChEBI" id="CHEBI:29985"/>
        <dbReference type="ChEBI" id="CHEBI:57427"/>
        <dbReference type="EC" id="2.6.1.42"/>
    </reaction>
</comment>
<comment type="catalytic activity">
    <reaction evidence="7">
        <text>L-valine + 2-oxoglutarate = 3-methyl-2-oxobutanoate + L-glutamate</text>
        <dbReference type="Rhea" id="RHEA:24813"/>
        <dbReference type="ChEBI" id="CHEBI:11851"/>
        <dbReference type="ChEBI" id="CHEBI:16810"/>
        <dbReference type="ChEBI" id="CHEBI:29985"/>
        <dbReference type="ChEBI" id="CHEBI:57762"/>
        <dbReference type="EC" id="2.6.1.42"/>
    </reaction>
</comment>
<dbReference type="SUPFAM" id="SSF56752">
    <property type="entry name" value="D-aminoacid aminotransferase-like PLP-dependent enzymes"/>
    <property type="match status" value="1"/>
</dbReference>
<comment type="function">
    <text evidence="1">Acts on leucine, isoleucine and valine.</text>
</comment>
<dbReference type="Pfam" id="PF01063">
    <property type="entry name" value="Aminotran_4"/>
    <property type="match status" value="1"/>
</dbReference>
<evidence type="ECO:0000256" key="3">
    <source>
        <dbReference type="ARBA" id="ARBA00004931"/>
    </source>
</evidence>
<evidence type="ECO:0000313" key="10">
    <source>
        <dbReference type="EMBL" id="MBQ0957972.1"/>
    </source>
</evidence>
<evidence type="ECO:0000313" key="11">
    <source>
        <dbReference type="Proteomes" id="UP000678374"/>
    </source>
</evidence>
<organism evidence="10 11">
    <name type="scientific">Ideonella aquatica</name>
    <dbReference type="NCBI Taxonomy" id="2824119"/>
    <lineage>
        <taxon>Bacteria</taxon>
        <taxon>Pseudomonadati</taxon>
        <taxon>Pseudomonadota</taxon>
        <taxon>Betaproteobacteria</taxon>
        <taxon>Burkholderiales</taxon>
        <taxon>Sphaerotilaceae</taxon>
        <taxon>Ideonella</taxon>
    </lineage>
</organism>
<dbReference type="InterPro" id="IPR043132">
    <property type="entry name" value="BCAT-like_C"/>
</dbReference>
<dbReference type="InterPro" id="IPR050571">
    <property type="entry name" value="Class-IV_PLP-Dep_Aminotrnsfr"/>
</dbReference>
<evidence type="ECO:0000256" key="6">
    <source>
        <dbReference type="ARBA" id="ARBA00013053"/>
    </source>
</evidence>
<dbReference type="InterPro" id="IPR001544">
    <property type="entry name" value="Aminotrans_IV"/>
</dbReference>
<name>A0A941BHU3_9BURK</name>
<dbReference type="GO" id="GO:0004084">
    <property type="term" value="F:branched-chain-amino-acid transaminase activity"/>
    <property type="evidence" value="ECO:0007669"/>
    <property type="project" value="UniProtKB-EC"/>
</dbReference>
<evidence type="ECO:0000256" key="1">
    <source>
        <dbReference type="ARBA" id="ARBA00003109"/>
    </source>
</evidence>
<keyword evidence="10" id="KW-0808">Transferase</keyword>
<proteinExistence type="inferred from homology"/>
<dbReference type="RefSeq" id="WP_210800372.1">
    <property type="nucleotide sequence ID" value="NZ_JAGQDE010000002.1"/>
</dbReference>
<dbReference type="PANTHER" id="PTHR42743">
    <property type="entry name" value="AMINO-ACID AMINOTRANSFERASE"/>
    <property type="match status" value="1"/>
</dbReference>
<dbReference type="Gene3D" id="3.30.470.10">
    <property type="match status" value="1"/>
</dbReference>
<comment type="catalytic activity">
    <reaction evidence="8">
        <text>L-isoleucine + 2-oxoglutarate = (S)-3-methyl-2-oxopentanoate + L-glutamate</text>
        <dbReference type="Rhea" id="RHEA:24801"/>
        <dbReference type="ChEBI" id="CHEBI:16810"/>
        <dbReference type="ChEBI" id="CHEBI:29985"/>
        <dbReference type="ChEBI" id="CHEBI:35146"/>
        <dbReference type="ChEBI" id="CHEBI:58045"/>
        <dbReference type="EC" id="2.6.1.42"/>
    </reaction>
</comment>
<comment type="similarity">
    <text evidence="5">Belongs to the class-IV pyridoxal-phosphate-dependent aminotransferase family.</text>
</comment>